<proteinExistence type="predicted"/>
<evidence type="ECO:0000313" key="1">
    <source>
        <dbReference type="EMBL" id="RCX17179.1"/>
    </source>
</evidence>
<accession>A0A369B6N8</accession>
<dbReference type="EMBL" id="QPJT01000008">
    <property type="protein sequence ID" value="RCX17179.1"/>
    <property type="molecule type" value="Genomic_DNA"/>
</dbReference>
<gene>
    <name evidence="1" type="ORF">DFR58_10873</name>
</gene>
<organism evidence="1 2">
    <name type="scientific">Anaerobacterium chartisolvens</name>
    <dbReference type="NCBI Taxonomy" id="1297424"/>
    <lineage>
        <taxon>Bacteria</taxon>
        <taxon>Bacillati</taxon>
        <taxon>Bacillota</taxon>
        <taxon>Clostridia</taxon>
        <taxon>Eubacteriales</taxon>
        <taxon>Oscillospiraceae</taxon>
        <taxon>Anaerobacterium</taxon>
    </lineage>
</organism>
<protein>
    <submittedName>
        <fullName evidence="1">Uncharacterized protein</fullName>
    </submittedName>
</protein>
<name>A0A369B6N8_9FIRM</name>
<reference evidence="1 2" key="1">
    <citation type="submission" date="2018-07" db="EMBL/GenBank/DDBJ databases">
        <title>Genomic Encyclopedia of Type Strains, Phase IV (KMG-IV): sequencing the most valuable type-strain genomes for metagenomic binning, comparative biology and taxonomic classification.</title>
        <authorList>
            <person name="Goeker M."/>
        </authorList>
    </citation>
    <scope>NUCLEOTIDE SEQUENCE [LARGE SCALE GENOMIC DNA]</scope>
    <source>
        <strain evidence="1 2">DSM 27016</strain>
    </source>
</reference>
<dbReference type="AlphaFoldDB" id="A0A369B6N8"/>
<sequence>MDCKGAKPGKRIEAAEEILEDTKLKCNANNKGCAASKQNGKENCNKK</sequence>
<keyword evidence="2" id="KW-1185">Reference proteome</keyword>
<dbReference type="Proteomes" id="UP000253034">
    <property type="component" value="Unassembled WGS sequence"/>
</dbReference>
<dbReference type="RefSeq" id="WP_170138089.1">
    <property type="nucleotide sequence ID" value="NZ_QPJT01000008.1"/>
</dbReference>
<comment type="caution">
    <text evidence="1">The sequence shown here is derived from an EMBL/GenBank/DDBJ whole genome shotgun (WGS) entry which is preliminary data.</text>
</comment>
<evidence type="ECO:0000313" key="2">
    <source>
        <dbReference type="Proteomes" id="UP000253034"/>
    </source>
</evidence>